<dbReference type="EMBL" id="JAMQAW010000023">
    <property type="protein sequence ID" value="MCM2390191.1"/>
    <property type="molecule type" value="Genomic_DNA"/>
</dbReference>
<protein>
    <submittedName>
        <fullName evidence="2">Uncharacterized protein</fullName>
    </submittedName>
</protein>
<sequence>MRIRIISVTSVADGAGHRYESGQVVHVPDGLAQAWITAGHARPATHAARKADTPPSPARAEKRTAVRPPPTTDTKPPPPRKRAAKKTAKPAEGTKD</sequence>
<feature type="compositionally biased region" description="Pro residues" evidence="1">
    <location>
        <begin position="67"/>
        <end position="77"/>
    </location>
</feature>
<feature type="region of interest" description="Disordered" evidence="1">
    <location>
        <begin position="38"/>
        <end position="96"/>
    </location>
</feature>
<comment type="caution">
    <text evidence="2">The sequence shown here is derived from an EMBL/GenBank/DDBJ whole genome shotgun (WGS) entry which is preliminary data.</text>
</comment>
<proteinExistence type="predicted"/>
<gene>
    <name evidence="2" type="ORF">NBG84_18155</name>
</gene>
<dbReference type="RefSeq" id="WP_250920520.1">
    <property type="nucleotide sequence ID" value="NZ_JAMQAW010000023.1"/>
</dbReference>
<organism evidence="2 3">
    <name type="scientific">Streptomyces albipurpureus</name>
    <dbReference type="NCBI Taxonomy" id="2897419"/>
    <lineage>
        <taxon>Bacteria</taxon>
        <taxon>Bacillati</taxon>
        <taxon>Actinomycetota</taxon>
        <taxon>Actinomycetes</taxon>
        <taxon>Kitasatosporales</taxon>
        <taxon>Streptomycetaceae</taxon>
        <taxon>Streptomyces</taxon>
    </lineage>
</organism>
<reference evidence="2" key="1">
    <citation type="submission" date="2022-06" db="EMBL/GenBank/DDBJ databases">
        <title>Genome public.</title>
        <authorList>
            <person name="Sun Q."/>
        </authorList>
    </citation>
    <scope>NUCLEOTIDE SEQUENCE</scope>
    <source>
        <strain evidence="2">CWNU-1</strain>
    </source>
</reference>
<feature type="compositionally biased region" description="Basic residues" evidence="1">
    <location>
        <begin position="78"/>
        <end position="88"/>
    </location>
</feature>
<dbReference type="Proteomes" id="UP001431429">
    <property type="component" value="Unassembled WGS sequence"/>
</dbReference>
<evidence type="ECO:0000313" key="3">
    <source>
        <dbReference type="Proteomes" id="UP001431429"/>
    </source>
</evidence>
<accession>A0ABT0USH9</accession>
<evidence type="ECO:0000313" key="2">
    <source>
        <dbReference type="EMBL" id="MCM2390191.1"/>
    </source>
</evidence>
<name>A0ABT0USH9_9ACTN</name>
<keyword evidence="3" id="KW-1185">Reference proteome</keyword>
<evidence type="ECO:0000256" key="1">
    <source>
        <dbReference type="SAM" id="MobiDB-lite"/>
    </source>
</evidence>